<evidence type="ECO:0000256" key="1">
    <source>
        <dbReference type="ARBA" id="ARBA00022729"/>
    </source>
</evidence>
<dbReference type="Pfam" id="PF16373">
    <property type="entry name" value="DUF4985"/>
    <property type="match status" value="1"/>
</dbReference>
<dbReference type="EMBL" id="AP028055">
    <property type="protein sequence ID" value="BEG99272.1"/>
    <property type="molecule type" value="Genomic_DNA"/>
</dbReference>
<dbReference type="RefSeq" id="WP_353329691.1">
    <property type="nucleotide sequence ID" value="NZ_AP028055.1"/>
</dbReference>
<keyword evidence="5" id="KW-1185">Reference proteome</keyword>
<gene>
    <name evidence="4" type="ORF">BSYN_15370</name>
</gene>
<feature type="domain" description="Glycosyl hydrolase-like 10" evidence="2">
    <location>
        <begin position="51"/>
        <end position="328"/>
    </location>
</feature>
<evidence type="ECO:0000313" key="4">
    <source>
        <dbReference type="EMBL" id="BEG99272.1"/>
    </source>
</evidence>
<dbReference type="Gene3D" id="3.20.20.80">
    <property type="entry name" value="Glycosidases"/>
    <property type="match status" value="1"/>
</dbReference>
<evidence type="ECO:0000259" key="3">
    <source>
        <dbReference type="Pfam" id="PF16373"/>
    </source>
</evidence>
<dbReference type="InterPro" id="IPR003790">
    <property type="entry name" value="GHL10"/>
</dbReference>
<dbReference type="PANTHER" id="PTHR43405:SF1">
    <property type="entry name" value="GLYCOSYL HYDROLASE DIGH"/>
    <property type="match status" value="1"/>
</dbReference>
<dbReference type="Proteomes" id="UP001496674">
    <property type="component" value="Chromosome"/>
</dbReference>
<reference evidence="4 5" key="1">
    <citation type="submission" date="2023-04" db="EMBL/GenBank/DDBJ databases">
        <title>Draft genome sequence of acteroides sedimenti strain YN3PY1.</title>
        <authorList>
            <person name="Yoshida N."/>
        </authorList>
    </citation>
    <scope>NUCLEOTIDE SEQUENCE [LARGE SCALE GENOMIC DNA]</scope>
    <source>
        <strain evidence="4 5">YN3PY1</strain>
    </source>
</reference>
<sequence>MKTFSSIIKFSALILLAGFILFLNTSCGGDKTPDYVFPDPPSSNTNSNKPRFIWIDAAANFNDFANSKENIARDLALAKDAGFTDIVVDIRPTTGDILYKSTVSGVQQVDWLSAWVNGNYSKVYRTATWDYLQAFIDKGHELGLKVHAGFNTMAGGNGSGLGNQGILYRDASKKSWATSENLSRGITNTMDNGSGTKFFNPANDEVQTYLCDLLKDLAKYDLDGIFLDRGRFDGIQSDFSDITRQKFQAYLGGAVISNYPGDILPAGATMTNVMSMTTYPTYFTKWLEFRAKVMYDFMSKARNAVKSVNSKIKFGVYVGGWYSTYYEVGVNWASPNYNTSSYYKWATANYKNFGYAALMDQMLIGAYASPLRVNGSAEWTMEGFCKLAKDKTKGSCPMVAGGPDVGNWDANNAATQEEENQAIVNSVKACMDVCDGYFLFDMIHLKLANQWKYAKEGINLATK</sequence>
<keyword evidence="1" id="KW-0732">Signal</keyword>
<dbReference type="Pfam" id="PF02638">
    <property type="entry name" value="GHL10"/>
    <property type="match status" value="1"/>
</dbReference>
<organism evidence="4 5">
    <name type="scientific">Bacteroides sedimenti</name>
    <dbReference type="NCBI Taxonomy" id="2136147"/>
    <lineage>
        <taxon>Bacteria</taxon>
        <taxon>Pseudomonadati</taxon>
        <taxon>Bacteroidota</taxon>
        <taxon>Bacteroidia</taxon>
        <taxon>Bacteroidales</taxon>
        <taxon>Bacteroidaceae</taxon>
        <taxon>Bacteroides</taxon>
    </lineage>
</organism>
<name>A0ABM8IGX3_9BACE</name>
<dbReference type="SUPFAM" id="SSF51445">
    <property type="entry name" value="(Trans)glycosidases"/>
    <property type="match status" value="1"/>
</dbReference>
<dbReference type="PANTHER" id="PTHR43405">
    <property type="entry name" value="GLYCOSYL HYDROLASE DIGH"/>
    <property type="match status" value="1"/>
</dbReference>
<dbReference type="InterPro" id="IPR052177">
    <property type="entry name" value="Divisome_Glycosyl_Hydrolase"/>
</dbReference>
<proteinExistence type="predicted"/>
<accession>A0ABM8IGX3</accession>
<dbReference type="InterPro" id="IPR017853">
    <property type="entry name" value="GH"/>
</dbReference>
<feature type="domain" description="DUF4985" evidence="3">
    <location>
        <begin position="341"/>
        <end position="456"/>
    </location>
</feature>
<evidence type="ECO:0000313" key="5">
    <source>
        <dbReference type="Proteomes" id="UP001496674"/>
    </source>
</evidence>
<evidence type="ECO:0000259" key="2">
    <source>
        <dbReference type="Pfam" id="PF02638"/>
    </source>
</evidence>
<dbReference type="InterPro" id="IPR032280">
    <property type="entry name" value="DUF4985"/>
</dbReference>
<protein>
    <submittedName>
        <fullName evidence="4">S-layer protein</fullName>
    </submittedName>
</protein>